<reference evidence="1" key="1">
    <citation type="journal article" date="2021" name="bioRxiv">
        <title>Whole Genome Assembly and Annotation of Northern Wild Rice, Zizania palustris L., Supports a Whole Genome Duplication in the Zizania Genus.</title>
        <authorList>
            <person name="Haas M."/>
            <person name="Kono T."/>
            <person name="Macchietto M."/>
            <person name="Millas R."/>
            <person name="McGilp L."/>
            <person name="Shao M."/>
            <person name="Duquette J."/>
            <person name="Hirsch C.N."/>
            <person name="Kimball J."/>
        </authorList>
    </citation>
    <scope>NUCLEOTIDE SEQUENCE</scope>
    <source>
        <tissue evidence="1">Fresh leaf tissue</tissue>
    </source>
</reference>
<dbReference type="EMBL" id="JAAALK010000290">
    <property type="protein sequence ID" value="KAG8046180.1"/>
    <property type="molecule type" value="Genomic_DNA"/>
</dbReference>
<proteinExistence type="predicted"/>
<dbReference type="AlphaFoldDB" id="A0A8J5RJN5"/>
<reference evidence="1" key="2">
    <citation type="submission" date="2021-02" db="EMBL/GenBank/DDBJ databases">
        <authorList>
            <person name="Kimball J.A."/>
            <person name="Haas M.W."/>
            <person name="Macchietto M."/>
            <person name="Kono T."/>
            <person name="Duquette J."/>
            <person name="Shao M."/>
        </authorList>
    </citation>
    <scope>NUCLEOTIDE SEQUENCE</scope>
    <source>
        <tissue evidence="1">Fresh leaf tissue</tissue>
    </source>
</reference>
<protein>
    <submittedName>
        <fullName evidence="1">Uncharacterized protein</fullName>
    </submittedName>
</protein>
<sequence>MAYDGCFGRVRAAPALRPVVKTTAEKSEFILVRDKDQCVHEVSNNHYESLLAFVSNGIFLPCKFRRKR</sequence>
<comment type="caution">
    <text evidence="1">The sequence shown here is derived from an EMBL/GenBank/DDBJ whole genome shotgun (WGS) entry which is preliminary data.</text>
</comment>
<dbReference type="Proteomes" id="UP000729402">
    <property type="component" value="Unassembled WGS sequence"/>
</dbReference>
<evidence type="ECO:0000313" key="1">
    <source>
        <dbReference type="EMBL" id="KAG8046180.1"/>
    </source>
</evidence>
<evidence type="ECO:0000313" key="2">
    <source>
        <dbReference type="Proteomes" id="UP000729402"/>
    </source>
</evidence>
<gene>
    <name evidence="1" type="ORF">GUJ93_ZPchr0008g13662</name>
</gene>
<organism evidence="1 2">
    <name type="scientific">Zizania palustris</name>
    <name type="common">Northern wild rice</name>
    <dbReference type="NCBI Taxonomy" id="103762"/>
    <lineage>
        <taxon>Eukaryota</taxon>
        <taxon>Viridiplantae</taxon>
        <taxon>Streptophyta</taxon>
        <taxon>Embryophyta</taxon>
        <taxon>Tracheophyta</taxon>
        <taxon>Spermatophyta</taxon>
        <taxon>Magnoliopsida</taxon>
        <taxon>Liliopsida</taxon>
        <taxon>Poales</taxon>
        <taxon>Poaceae</taxon>
        <taxon>BOP clade</taxon>
        <taxon>Oryzoideae</taxon>
        <taxon>Oryzeae</taxon>
        <taxon>Zizaniinae</taxon>
        <taxon>Zizania</taxon>
    </lineage>
</organism>
<accession>A0A8J5RJN5</accession>
<keyword evidence="2" id="KW-1185">Reference proteome</keyword>
<name>A0A8J5RJN5_ZIZPA</name>